<reference evidence="4" key="1">
    <citation type="submission" date="2014-03" db="EMBL/GenBank/DDBJ databases">
        <title>The Genome Sequence of Puccinia striiformis f. sp. tritici PST-78.</title>
        <authorList>
            <consortium name="The Broad Institute Genome Sequencing Platform"/>
            <person name="Cuomo C."/>
            <person name="Hulbert S."/>
            <person name="Chen X."/>
            <person name="Walker B."/>
            <person name="Young S.K."/>
            <person name="Zeng Q."/>
            <person name="Gargeya S."/>
            <person name="Fitzgerald M."/>
            <person name="Haas B."/>
            <person name="Abouelleil A."/>
            <person name="Alvarado L."/>
            <person name="Arachchi H.M."/>
            <person name="Berlin A.M."/>
            <person name="Chapman S.B."/>
            <person name="Goldberg J."/>
            <person name="Griggs A."/>
            <person name="Gujja S."/>
            <person name="Hansen M."/>
            <person name="Howarth C."/>
            <person name="Imamovic A."/>
            <person name="Larimer J."/>
            <person name="McCowan C."/>
            <person name="Montmayeur A."/>
            <person name="Murphy C."/>
            <person name="Neiman D."/>
            <person name="Pearson M."/>
            <person name="Priest M."/>
            <person name="Roberts A."/>
            <person name="Saif S."/>
            <person name="Shea T."/>
            <person name="Sisk P."/>
            <person name="Sykes S."/>
            <person name="Wortman J."/>
            <person name="Nusbaum C."/>
            <person name="Birren B."/>
        </authorList>
    </citation>
    <scope>NUCLEOTIDE SEQUENCE [LARGE SCALE GENOMIC DNA]</scope>
    <source>
        <strain evidence="4">race PST-78</strain>
    </source>
</reference>
<name>A0A0L0UVT1_9BASI</name>
<feature type="compositionally biased region" description="Polar residues" evidence="1">
    <location>
        <begin position="223"/>
        <end position="240"/>
    </location>
</feature>
<keyword evidence="4" id="KW-1185">Reference proteome</keyword>
<proteinExistence type="predicted"/>
<evidence type="ECO:0000313" key="3">
    <source>
        <dbReference type="EMBL" id="KNE91153.1"/>
    </source>
</evidence>
<gene>
    <name evidence="3" type="ORF">PSTG_15408</name>
</gene>
<dbReference type="InterPro" id="IPR012337">
    <property type="entry name" value="RNaseH-like_sf"/>
</dbReference>
<dbReference type="PANTHER" id="PTHR46564:SF1">
    <property type="entry name" value="TRANSPOSASE"/>
    <property type="match status" value="1"/>
</dbReference>
<organism evidence="3 4">
    <name type="scientific">Puccinia striiformis f. sp. tritici PST-78</name>
    <dbReference type="NCBI Taxonomy" id="1165861"/>
    <lineage>
        <taxon>Eukaryota</taxon>
        <taxon>Fungi</taxon>
        <taxon>Dikarya</taxon>
        <taxon>Basidiomycota</taxon>
        <taxon>Pucciniomycotina</taxon>
        <taxon>Pucciniomycetes</taxon>
        <taxon>Pucciniales</taxon>
        <taxon>Pucciniaceae</taxon>
        <taxon>Puccinia</taxon>
    </lineage>
</organism>
<feature type="region of interest" description="Disordered" evidence="1">
    <location>
        <begin position="212"/>
        <end position="244"/>
    </location>
</feature>
<feature type="domain" description="Tc1-like transposase DDE" evidence="2">
    <location>
        <begin position="2"/>
        <end position="103"/>
    </location>
</feature>
<evidence type="ECO:0000313" key="4">
    <source>
        <dbReference type="Proteomes" id="UP000054564"/>
    </source>
</evidence>
<protein>
    <recommendedName>
        <fullName evidence="2">Tc1-like transposase DDE domain-containing protein</fullName>
    </recommendedName>
</protein>
<dbReference type="InterPro" id="IPR036397">
    <property type="entry name" value="RNaseH_sf"/>
</dbReference>
<dbReference type="Gene3D" id="3.30.420.10">
    <property type="entry name" value="Ribonuclease H-like superfamily/Ribonuclease H"/>
    <property type="match status" value="1"/>
</dbReference>
<dbReference type="EMBL" id="AJIL01000217">
    <property type="protein sequence ID" value="KNE91153.1"/>
    <property type="molecule type" value="Genomic_DNA"/>
</dbReference>
<evidence type="ECO:0000259" key="2">
    <source>
        <dbReference type="Pfam" id="PF13358"/>
    </source>
</evidence>
<dbReference type="GO" id="GO:0003676">
    <property type="term" value="F:nucleic acid binding"/>
    <property type="evidence" value="ECO:0007669"/>
    <property type="project" value="InterPro"/>
</dbReference>
<dbReference type="PANTHER" id="PTHR46564">
    <property type="entry name" value="TRANSPOSASE"/>
    <property type="match status" value="1"/>
</dbReference>
<dbReference type="SUPFAM" id="SSF53098">
    <property type="entry name" value="Ribonuclease H-like"/>
    <property type="match status" value="1"/>
</dbReference>
<evidence type="ECO:0000256" key="1">
    <source>
        <dbReference type="SAM" id="MobiDB-lite"/>
    </source>
</evidence>
<sequence>MRVNVLPAVSLDGILCSIAQPGSITRLDMEYFVEQVLMPCMNPYPGPNSVLIMDNAQIHHGGRIQEICDLHRVRLIYLPPYSPDFNPIEKVFSVLKSRLKQAQILTGTWEDAEIIKAFLPSFDNQDGGSKACHRLPPATSDMDCYEPPIHGNEPPIHGNEPPSIDLSRHYSPHQVMKAPIRRFTRNFLIQVSSAPRDAVLQSRTILAALPTSSVKHSNRQKQHTNNLVPPNQSTPTSRESITPAKTCPASQHLLVSVYVAIKTGW</sequence>
<dbReference type="Proteomes" id="UP000054564">
    <property type="component" value="Unassembled WGS sequence"/>
</dbReference>
<accession>A0A0L0UVT1</accession>
<comment type="caution">
    <text evidence="3">The sequence shown here is derived from an EMBL/GenBank/DDBJ whole genome shotgun (WGS) entry which is preliminary data.</text>
</comment>
<dbReference type="InterPro" id="IPR038717">
    <property type="entry name" value="Tc1-like_DDE_dom"/>
</dbReference>
<dbReference type="Pfam" id="PF13358">
    <property type="entry name" value="DDE_3"/>
    <property type="match status" value="1"/>
</dbReference>
<dbReference type="AlphaFoldDB" id="A0A0L0UVT1"/>